<evidence type="ECO:0000256" key="5">
    <source>
        <dbReference type="ARBA" id="ARBA00023136"/>
    </source>
</evidence>
<dbReference type="SUPFAM" id="SSF140478">
    <property type="entry name" value="LemA-like"/>
    <property type="match status" value="1"/>
</dbReference>
<comment type="similarity">
    <text evidence="2">Belongs to the LemA family.</text>
</comment>
<dbReference type="PANTHER" id="PTHR34478">
    <property type="entry name" value="PROTEIN LEMA"/>
    <property type="match status" value="1"/>
</dbReference>
<evidence type="ECO:0000313" key="7">
    <source>
        <dbReference type="Proteomes" id="UP000092377"/>
    </source>
</evidence>
<evidence type="ECO:0000256" key="2">
    <source>
        <dbReference type="ARBA" id="ARBA00008854"/>
    </source>
</evidence>
<dbReference type="EMBL" id="LZEY01000056">
    <property type="protein sequence ID" value="OBU04212.1"/>
    <property type="molecule type" value="Genomic_DNA"/>
</dbReference>
<dbReference type="InterPro" id="IPR023353">
    <property type="entry name" value="LemA-like_dom_sf"/>
</dbReference>
<name>A0A1B8H550_9GAMM</name>
<dbReference type="OrthoDB" id="9804152at2"/>
<dbReference type="AlphaFoldDB" id="A0A1B8H550"/>
<evidence type="ECO:0000256" key="1">
    <source>
        <dbReference type="ARBA" id="ARBA00004167"/>
    </source>
</evidence>
<gene>
    <name evidence="6" type="ORF">AYY18_09725</name>
</gene>
<accession>A0A1B8H550</accession>
<dbReference type="Pfam" id="PF04011">
    <property type="entry name" value="LemA"/>
    <property type="match status" value="1"/>
</dbReference>
<dbReference type="PANTHER" id="PTHR34478:SF2">
    <property type="entry name" value="MEMBRANE PROTEIN"/>
    <property type="match status" value="1"/>
</dbReference>
<evidence type="ECO:0000256" key="3">
    <source>
        <dbReference type="ARBA" id="ARBA00022692"/>
    </source>
</evidence>
<evidence type="ECO:0000313" key="6">
    <source>
        <dbReference type="EMBL" id="OBU04212.1"/>
    </source>
</evidence>
<keyword evidence="3" id="KW-0812">Transmembrane</keyword>
<dbReference type="Proteomes" id="UP000092377">
    <property type="component" value="Unassembled WGS sequence"/>
</dbReference>
<proteinExistence type="inferred from homology"/>
<evidence type="ECO:0000256" key="4">
    <source>
        <dbReference type="ARBA" id="ARBA00022989"/>
    </source>
</evidence>
<reference evidence="7" key="1">
    <citation type="submission" date="2016-06" db="EMBL/GenBank/DDBJ databases">
        <authorList>
            <person name="Butler K."/>
        </authorList>
    </citation>
    <scope>NUCLEOTIDE SEQUENCE [LARGE SCALE GENOMIC DNA]</scope>
    <source>
        <strain evidence="7">GCSL-Mp20</strain>
    </source>
</reference>
<keyword evidence="5" id="KW-0472">Membrane</keyword>
<comment type="caution">
    <text evidence="6">The sequence shown here is derived from an EMBL/GenBank/DDBJ whole genome shotgun (WGS) entry which is preliminary data.</text>
</comment>
<dbReference type="GO" id="GO:0016020">
    <property type="term" value="C:membrane"/>
    <property type="evidence" value="ECO:0007669"/>
    <property type="project" value="UniProtKB-SubCell"/>
</dbReference>
<organism evidence="6 7">
    <name type="scientific">Morganella psychrotolerans</name>
    <dbReference type="NCBI Taxonomy" id="368603"/>
    <lineage>
        <taxon>Bacteria</taxon>
        <taxon>Pseudomonadati</taxon>
        <taxon>Pseudomonadota</taxon>
        <taxon>Gammaproteobacteria</taxon>
        <taxon>Enterobacterales</taxon>
        <taxon>Morganellaceae</taxon>
        <taxon>Morganella</taxon>
    </lineage>
</organism>
<comment type="subcellular location">
    <subcellularLocation>
        <location evidence="1">Membrane</location>
        <topology evidence="1">Single-pass membrane protein</topology>
    </subcellularLocation>
</comment>
<dbReference type="InterPro" id="IPR007156">
    <property type="entry name" value="MamQ_LemA"/>
</dbReference>
<dbReference type="RefSeq" id="WP_067405233.1">
    <property type="nucleotide sequence ID" value="NZ_LZEY01000056.1"/>
</dbReference>
<protein>
    <submittedName>
        <fullName evidence="6">LemA protein</fullName>
    </submittedName>
</protein>
<keyword evidence="4" id="KW-1133">Transmembrane helix</keyword>
<sequence>MGIVFIIALVIAAGVLLWCRRVWCRINRLQEPLSESYAEIDGKLRQRAEKIAQLVAVTEKNGIQDGLLFITWQDVYSRYAQAATLNDSVSAANDINNTFYHIMTLVQTHPALIADPQFVRLQLVICDIDDALRPGVDAFNDAVIHYNQSVQRYPDVLIAHLFGFGPKVWLELS</sequence>
<keyword evidence="7" id="KW-1185">Reference proteome</keyword>
<dbReference type="Gene3D" id="1.20.1440.20">
    <property type="entry name" value="LemA-like domain"/>
    <property type="match status" value="1"/>
</dbReference>